<evidence type="ECO:0000256" key="1">
    <source>
        <dbReference type="SAM" id="MobiDB-lite"/>
    </source>
</evidence>
<feature type="compositionally biased region" description="Polar residues" evidence="1">
    <location>
        <begin position="17"/>
        <end position="33"/>
    </location>
</feature>
<dbReference type="EMBL" id="CP110436">
    <property type="protein sequence ID" value="WAQ92420.1"/>
    <property type="molecule type" value="Genomic_DNA"/>
</dbReference>
<dbReference type="GeneID" id="77804902"/>
<organism evidence="2 3">
    <name type="scientific">Puccinia triticina</name>
    <dbReference type="NCBI Taxonomy" id="208348"/>
    <lineage>
        <taxon>Eukaryota</taxon>
        <taxon>Fungi</taxon>
        <taxon>Dikarya</taxon>
        <taxon>Basidiomycota</taxon>
        <taxon>Pucciniomycotina</taxon>
        <taxon>Pucciniomycetes</taxon>
        <taxon>Pucciniales</taxon>
        <taxon>Pucciniaceae</taxon>
        <taxon>Puccinia</taxon>
    </lineage>
</organism>
<name>A0ABY7D8R3_9BASI</name>
<dbReference type="RefSeq" id="XP_053027975.1">
    <property type="nucleotide sequence ID" value="XM_053164007.1"/>
</dbReference>
<feature type="region of interest" description="Disordered" evidence="1">
    <location>
        <begin position="1"/>
        <end position="130"/>
    </location>
</feature>
<protein>
    <submittedName>
        <fullName evidence="2">Uncharacterized protein</fullName>
    </submittedName>
</protein>
<accession>A0ABY7D8R3</accession>
<evidence type="ECO:0000313" key="2">
    <source>
        <dbReference type="EMBL" id="WAQ92420.1"/>
    </source>
</evidence>
<reference evidence="2" key="1">
    <citation type="submission" date="2022-10" db="EMBL/GenBank/DDBJ databases">
        <title>Puccinia triticina Genome sequencing and assembly.</title>
        <authorList>
            <person name="Li C."/>
        </authorList>
    </citation>
    <scope>NUCLEOTIDE SEQUENCE</scope>
    <source>
        <strain evidence="2">Pt15</strain>
    </source>
</reference>
<keyword evidence="3" id="KW-1185">Reference proteome</keyword>
<gene>
    <name evidence="2" type="ORF">PtA15_16A328</name>
</gene>
<evidence type="ECO:0000313" key="3">
    <source>
        <dbReference type="Proteomes" id="UP001164743"/>
    </source>
</evidence>
<dbReference type="Proteomes" id="UP001164743">
    <property type="component" value="Chromosome 16A"/>
</dbReference>
<feature type="compositionally biased region" description="Low complexity" evidence="1">
    <location>
        <begin position="1"/>
        <end position="16"/>
    </location>
</feature>
<sequence length="130" mass="14311">MPRSSASPARVRPPSRQSTRAITPALTNPNFIQPNRDGRKSLASTPISAAKHAQARSILTAESPQTSRNAKRKRSSRVVESDLESGSLAEHPQNAIDIQQDSEDENSKVKTARKKRKKRDDDLNLDDASL</sequence>
<proteinExistence type="predicted"/>